<evidence type="ECO:0000313" key="2">
    <source>
        <dbReference type="EMBL" id="KAL2285522.1"/>
    </source>
</evidence>
<dbReference type="PANTHER" id="PTHR38788:SF3">
    <property type="entry name" value="CLR5 DOMAIN-CONTAINING PROTEIN"/>
    <property type="match status" value="1"/>
</dbReference>
<feature type="domain" description="Clr5" evidence="1">
    <location>
        <begin position="57"/>
        <end position="106"/>
    </location>
</feature>
<protein>
    <recommendedName>
        <fullName evidence="1">Clr5 domain-containing protein</fullName>
    </recommendedName>
</protein>
<keyword evidence="3" id="KW-1185">Reference proteome</keyword>
<dbReference type="PANTHER" id="PTHR38788">
    <property type="entry name" value="CLR5 DOMAIN-CONTAINING PROTEIN"/>
    <property type="match status" value="1"/>
</dbReference>
<evidence type="ECO:0000313" key="3">
    <source>
        <dbReference type="Proteomes" id="UP001600888"/>
    </source>
</evidence>
<dbReference type="Proteomes" id="UP001600888">
    <property type="component" value="Unassembled WGS sequence"/>
</dbReference>
<sequence length="493" mass="56215">MALVGESEDSILPMRSMPLESTFEATHLPAQSFPTTKDVTEEAAPLKRGELPPFSYWEDYKPIMRRLYIDDKRPLRAVMEILENEFDFKATAKMYKTRFRIWGWRKNIRLDPDIDAGRVQDAINSRRPEDVADLRAQNVLLANGQLVDIGRLQRHLRRKRRNKEMPLTIRINQPGIFYNSEAIFYSVRSHTMGQYQGKIKGVTDALDLFAREELVTGRWLRFTDEIKDLMQQQNLCEVIVQMRRAPDEVAAMVQTEPTALFVNLFMYILKLCDCHAITNAESTQFRLVVKSLLHYAASLLCSGSPGLQISHPLQIIIKGLATAPDSDLSEIASRAWQVTCQSWAELVFLDSSSAVSKGSLIQWLEIGDQGEKDGMWFSKIIEGMIDGTITKHEAAYGKRDFRCIKALQSKAELINYTNMAKGLESHLDLRLEELYLQILSRGAQGARRADALKFLAESHRARGEWDMAEAYARLCLELMDSNRGKPSSFVLDE</sequence>
<evidence type="ECO:0000259" key="1">
    <source>
        <dbReference type="Pfam" id="PF14420"/>
    </source>
</evidence>
<reference evidence="2 3" key="1">
    <citation type="submission" date="2024-03" db="EMBL/GenBank/DDBJ databases">
        <title>A high-quality draft genome sequence of Diaporthe vaccinii, a causative agent of upright dieback and viscid rot disease in cranberry plants.</title>
        <authorList>
            <person name="Sarrasin M."/>
            <person name="Lang B.F."/>
            <person name="Burger G."/>
        </authorList>
    </citation>
    <scope>NUCLEOTIDE SEQUENCE [LARGE SCALE GENOMIC DNA]</scope>
    <source>
        <strain evidence="2 3">IS7</strain>
    </source>
</reference>
<organism evidence="2 3">
    <name type="scientific">Diaporthe vaccinii</name>
    <dbReference type="NCBI Taxonomy" id="105482"/>
    <lineage>
        <taxon>Eukaryota</taxon>
        <taxon>Fungi</taxon>
        <taxon>Dikarya</taxon>
        <taxon>Ascomycota</taxon>
        <taxon>Pezizomycotina</taxon>
        <taxon>Sordariomycetes</taxon>
        <taxon>Sordariomycetidae</taxon>
        <taxon>Diaporthales</taxon>
        <taxon>Diaporthaceae</taxon>
        <taxon>Diaporthe</taxon>
        <taxon>Diaporthe eres species complex</taxon>
    </lineage>
</organism>
<gene>
    <name evidence="2" type="ORF">FJTKL_08172</name>
</gene>
<accession>A0ABR4ESY0</accession>
<dbReference type="InterPro" id="IPR025676">
    <property type="entry name" value="Clr5_dom"/>
</dbReference>
<dbReference type="EMBL" id="JBAWTH010000030">
    <property type="protein sequence ID" value="KAL2285522.1"/>
    <property type="molecule type" value="Genomic_DNA"/>
</dbReference>
<comment type="caution">
    <text evidence="2">The sequence shown here is derived from an EMBL/GenBank/DDBJ whole genome shotgun (WGS) entry which is preliminary data.</text>
</comment>
<proteinExistence type="predicted"/>
<name>A0ABR4ESY0_9PEZI</name>
<dbReference type="Pfam" id="PF14420">
    <property type="entry name" value="Clr5"/>
    <property type="match status" value="1"/>
</dbReference>